<dbReference type="Gene3D" id="3.60.21.10">
    <property type="match status" value="1"/>
</dbReference>
<proteinExistence type="predicted"/>
<dbReference type="InterPro" id="IPR029052">
    <property type="entry name" value="Metallo-depent_PP-like"/>
</dbReference>
<dbReference type="RefSeq" id="WP_119669772.1">
    <property type="nucleotide sequence ID" value="NZ_QXED01000006.1"/>
</dbReference>
<comment type="caution">
    <text evidence="2">The sequence shown here is derived from an EMBL/GenBank/DDBJ whole genome shotgun (WGS) entry which is preliminary data.</text>
</comment>
<evidence type="ECO:0000313" key="3">
    <source>
        <dbReference type="Proteomes" id="UP000283523"/>
    </source>
</evidence>
<name>A0A418M462_9BACT</name>
<dbReference type="InterPro" id="IPR004843">
    <property type="entry name" value="Calcineurin-like_PHP"/>
</dbReference>
<sequence>MKLVTISDIHGRGDWVHVDVAAYDRVLFLGDYVDSHSLSDGVILNNFHQILKLRQRYPEKIVLLLGNHDAQYLHYPKYSCSGFRAAMQPMLTDLFRHHQDAFQVAYQERRYLFTHAGVTNGWFTRAKQQLDDATILDRLNNPETVADGLNRLHQNPDFQPILFEVAPVRGGDDPFSGPVWADRSETLADHLTGFHQVVGHTPISDFRTVGDETSSITYTDVLQTQTAFYNLDL</sequence>
<dbReference type="SUPFAM" id="SSF56300">
    <property type="entry name" value="Metallo-dependent phosphatases"/>
    <property type="match status" value="1"/>
</dbReference>
<dbReference type="AlphaFoldDB" id="A0A418M462"/>
<dbReference type="GO" id="GO:0016787">
    <property type="term" value="F:hydrolase activity"/>
    <property type="evidence" value="ECO:0007669"/>
    <property type="project" value="InterPro"/>
</dbReference>
<dbReference type="EMBL" id="QXED01000006">
    <property type="protein sequence ID" value="RIV20605.1"/>
    <property type="molecule type" value="Genomic_DNA"/>
</dbReference>
<evidence type="ECO:0000259" key="1">
    <source>
        <dbReference type="Pfam" id="PF00149"/>
    </source>
</evidence>
<dbReference type="Pfam" id="PF00149">
    <property type="entry name" value="Metallophos"/>
    <property type="match status" value="1"/>
</dbReference>
<gene>
    <name evidence="2" type="ORF">DYU11_21415</name>
</gene>
<accession>A0A418M462</accession>
<organism evidence="2 3">
    <name type="scientific">Fibrisoma montanum</name>
    <dbReference type="NCBI Taxonomy" id="2305895"/>
    <lineage>
        <taxon>Bacteria</taxon>
        <taxon>Pseudomonadati</taxon>
        <taxon>Bacteroidota</taxon>
        <taxon>Cytophagia</taxon>
        <taxon>Cytophagales</taxon>
        <taxon>Spirosomataceae</taxon>
        <taxon>Fibrisoma</taxon>
    </lineage>
</organism>
<dbReference type="OrthoDB" id="9808081at2"/>
<dbReference type="Proteomes" id="UP000283523">
    <property type="component" value="Unassembled WGS sequence"/>
</dbReference>
<feature type="domain" description="Calcineurin-like phosphoesterase" evidence="1">
    <location>
        <begin position="1"/>
        <end position="181"/>
    </location>
</feature>
<reference evidence="2 3" key="1">
    <citation type="submission" date="2018-08" db="EMBL/GenBank/DDBJ databases">
        <title>Fibrisoma montanum sp. nov., isolated from Danxia mountain soil.</title>
        <authorList>
            <person name="Huang Y."/>
        </authorList>
    </citation>
    <scope>NUCLEOTIDE SEQUENCE [LARGE SCALE GENOMIC DNA]</scope>
    <source>
        <strain evidence="2 3">HYT19</strain>
    </source>
</reference>
<evidence type="ECO:0000313" key="2">
    <source>
        <dbReference type="EMBL" id="RIV20605.1"/>
    </source>
</evidence>
<protein>
    <submittedName>
        <fullName evidence="2">Metallophosphoesterase</fullName>
    </submittedName>
</protein>
<keyword evidence="3" id="KW-1185">Reference proteome</keyword>